<evidence type="ECO:0000313" key="2">
    <source>
        <dbReference type="EMBL" id="KAJ6836576.1"/>
    </source>
</evidence>
<gene>
    <name evidence="2" type="ORF">M6B38_326210</name>
</gene>
<dbReference type="Proteomes" id="UP001140949">
    <property type="component" value="Unassembled WGS sequence"/>
</dbReference>
<organism evidence="2 3">
    <name type="scientific">Iris pallida</name>
    <name type="common">Sweet iris</name>
    <dbReference type="NCBI Taxonomy" id="29817"/>
    <lineage>
        <taxon>Eukaryota</taxon>
        <taxon>Viridiplantae</taxon>
        <taxon>Streptophyta</taxon>
        <taxon>Embryophyta</taxon>
        <taxon>Tracheophyta</taxon>
        <taxon>Spermatophyta</taxon>
        <taxon>Magnoliopsida</taxon>
        <taxon>Liliopsida</taxon>
        <taxon>Asparagales</taxon>
        <taxon>Iridaceae</taxon>
        <taxon>Iridoideae</taxon>
        <taxon>Irideae</taxon>
        <taxon>Iris</taxon>
    </lineage>
</organism>
<sequence>MSTLALLRFTPIPTLTRPPHPPQTTPSRSHRLHVLQPFDARPLCRPPRRRRGLHPPLPQRPPLRPLPLLPLPRPLRPGLPLLPPPLRPPLRPLRRLRRLLRALPRRRPQPQPPPLRPVQLHAGRRARRPPRPPLPPPEGLRRAHPGGRLQGARARLRRHIRLRGWLFRLRGGQLRSREDAVPADCRHRGG</sequence>
<proteinExistence type="predicted"/>
<feature type="region of interest" description="Disordered" evidence="1">
    <location>
        <begin position="102"/>
        <end position="153"/>
    </location>
</feature>
<protein>
    <submittedName>
        <fullName evidence="2">Uncharacterized protein</fullName>
    </submittedName>
</protein>
<feature type="region of interest" description="Disordered" evidence="1">
    <location>
        <begin position="1"/>
        <end position="69"/>
    </location>
</feature>
<reference evidence="2" key="2">
    <citation type="submission" date="2023-04" db="EMBL/GenBank/DDBJ databases">
        <authorList>
            <person name="Bruccoleri R.E."/>
            <person name="Oakeley E.J."/>
            <person name="Faust A.-M."/>
            <person name="Dessus-Babus S."/>
            <person name="Altorfer M."/>
            <person name="Burckhardt D."/>
            <person name="Oertli M."/>
            <person name="Naumann U."/>
            <person name="Petersen F."/>
            <person name="Wong J."/>
        </authorList>
    </citation>
    <scope>NUCLEOTIDE SEQUENCE</scope>
    <source>
        <strain evidence="2">GSM-AAB239-AS_SAM_17_03QT</strain>
        <tissue evidence="2">Leaf</tissue>
    </source>
</reference>
<evidence type="ECO:0000256" key="1">
    <source>
        <dbReference type="SAM" id="MobiDB-lite"/>
    </source>
</evidence>
<name>A0AAX6H6G2_IRIPA</name>
<comment type="caution">
    <text evidence="2">The sequence shown here is derived from an EMBL/GenBank/DDBJ whole genome shotgun (WGS) entry which is preliminary data.</text>
</comment>
<accession>A0AAX6H6G2</accession>
<keyword evidence="3" id="KW-1185">Reference proteome</keyword>
<evidence type="ECO:0000313" key="3">
    <source>
        <dbReference type="Proteomes" id="UP001140949"/>
    </source>
</evidence>
<feature type="compositionally biased region" description="Pro residues" evidence="1">
    <location>
        <begin position="55"/>
        <end position="69"/>
    </location>
</feature>
<dbReference type="EMBL" id="JANAVB010011999">
    <property type="protein sequence ID" value="KAJ6836576.1"/>
    <property type="molecule type" value="Genomic_DNA"/>
</dbReference>
<reference evidence="2" key="1">
    <citation type="journal article" date="2023" name="GigaByte">
        <title>Genome assembly of the bearded iris, Iris pallida Lam.</title>
        <authorList>
            <person name="Bruccoleri R.E."/>
            <person name="Oakeley E.J."/>
            <person name="Faust A.M.E."/>
            <person name="Altorfer M."/>
            <person name="Dessus-Babus S."/>
            <person name="Burckhardt D."/>
            <person name="Oertli M."/>
            <person name="Naumann U."/>
            <person name="Petersen F."/>
            <person name="Wong J."/>
        </authorList>
    </citation>
    <scope>NUCLEOTIDE SEQUENCE</scope>
    <source>
        <strain evidence="2">GSM-AAB239-AS_SAM_17_03QT</strain>
    </source>
</reference>
<dbReference type="AlphaFoldDB" id="A0AAX6H6G2"/>